<organism evidence="1 2">
    <name type="scientific">Amborella trichopoda</name>
    <dbReference type="NCBI Taxonomy" id="13333"/>
    <lineage>
        <taxon>Eukaryota</taxon>
        <taxon>Viridiplantae</taxon>
        <taxon>Streptophyta</taxon>
        <taxon>Embryophyta</taxon>
        <taxon>Tracheophyta</taxon>
        <taxon>Spermatophyta</taxon>
        <taxon>Magnoliopsida</taxon>
        <taxon>Amborellales</taxon>
        <taxon>Amborellaceae</taxon>
        <taxon>Amborella</taxon>
    </lineage>
</organism>
<proteinExistence type="predicted"/>
<protein>
    <submittedName>
        <fullName evidence="1">Uncharacterized protein</fullName>
    </submittedName>
</protein>
<accession>U5CVB3</accession>
<sequence length="83" mass="9191">MSFSEKSPPSSDTTVSVHVEQQTVMGIETIRSPSMEGMEAEGYHPDGMDCFEKVPLKSSLSFLRDAMHDLVRLPPPHSPSFLI</sequence>
<dbReference type="AlphaFoldDB" id="U5CVB3"/>
<dbReference type="HOGENOM" id="CLU_2545658_0_0_1"/>
<dbReference type="Proteomes" id="UP000017836">
    <property type="component" value="Unassembled WGS sequence"/>
</dbReference>
<evidence type="ECO:0000313" key="2">
    <source>
        <dbReference type="Proteomes" id="UP000017836"/>
    </source>
</evidence>
<reference evidence="2" key="1">
    <citation type="journal article" date="2013" name="Science">
        <title>The Amborella genome and the evolution of flowering plants.</title>
        <authorList>
            <consortium name="Amborella Genome Project"/>
        </authorList>
    </citation>
    <scope>NUCLEOTIDE SEQUENCE [LARGE SCALE GENOMIC DNA]</scope>
</reference>
<evidence type="ECO:0000313" key="1">
    <source>
        <dbReference type="EMBL" id="ERN17271.1"/>
    </source>
</evidence>
<dbReference type="Gramene" id="ERN17271">
    <property type="protein sequence ID" value="ERN17271"/>
    <property type="gene ID" value="AMTR_s00044p00222620"/>
</dbReference>
<name>U5CVB3_AMBTC</name>
<dbReference type="EMBL" id="KI392384">
    <property type="protein sequence ID" value="ERN17271.1"/>
    <property type="molecule type" value="Genomic_DNA"/>
</dbReference>
<keyword evidence="2" id="KW-1185">Reference proteome</keyword>
<gene>
    <name evidence="1" type="ORF">AMTR_s00044p00222620</name>
</gene>